<dbReference type="Proteomes" id="UP001230188">
    <property type="component" value="Unassembled WGS sequence"/>
</dbReference>
<feature type="signal peptide" evidence="2">
    <location>
        <begin position="1"/>
        <end position="15"/>
    </location>
</feature>
<keyword evidence="1" id="KW-0802">TPR repeat</keyword>
<comment type="caution">
    <text evidence="3">The sequence shown here is derived from an EMBL/GenBank/DDBJ whole genome shotgun (WGS) entry which is preliminary data.</text>
</comment>
<evidence type="ECO:0008006" key="5">
    <source>
        <dbReference type="Google" id="ProtNLM"/>
    </source>
</evidence>
<evidence type="ECO:0000256" key="1">
    <source>
        <dbReference type="PROSITE-ProRule" id="PRU00339"/>
    </source>
</evidence>
<proteinExistence type="predicted"/>
<sequence>MAWLLFILGALPAAGLQVAMSMDGVEESRRALERAMRLSESAGGRTMSGTKRRQVENELALIEQLGDEDPRSAIAGLWKAWYTERGTKNLDQLSKVDAWIGGGVEYWPSAIKLAEALSAQNPDWAEPKNRLATVLYLQGRYDDSVELCEEVLRLKPHHFGAASGICLCHMKRGDVEAATRWSGRQLPPNLDDRRLWVKDRIADYHKLIGEPSE</sequence>
<feature type="repeat" description="TPR" evidence="1">
    <location>
        <begin position="125"/>
        <end position="158"/>
    </location>
</feature>
<dbReference type="Pfam" id="PF14559">
    <property type="entry name" value="TPR_19"/>
    <property type="match status" value="1"/>
</dbReference>
<dbReference type="InterPro" id="IPR011990">
    <property type="entry name" value="TPR-like_helical_dom_sf"/>
</dbReference>
<organism evidence="3 4">
    <name type="scientific">Chrysophaeum taylorii</name>
    <dbReference type="NCBI Taxonomy" id="2483200"/>
    <lineage>
        <taxon>Eukaryota</taxon>
        <taxon>Sar</taxon>
        <taxon>Stramenopiles</taxon>
        <taxon>Ochrophyta</taxon>
        <taxon>Pelagophyceae</taxon>
        <taxon>Pelagomonadales</taxon>
        <taxon>Pelagomonadaceae</taxon>
        <taxon>Chrysophaeum</taxon>
    </lineage>
</organism>
<feature type="chain" id="PRO_5042136056" description="Tetratricopeptide repeat protein" evidence="2">
    <location>
        <begin position="16"/>
        <end position="213"/>
    </location>
</feature>
<dbReference type="SUPFAM" id="SSF48452">
    <property type="entry name" value="TPR-like"/>
    <property type="match status" value="1"/>
</dbReference>
<evidence type="ECO:0000313" key="3">
    <source>
        <dbReference type="EMBL" id="KAJ8606842.1"/>
    </source>
</evidence>
<keyword evidence="2" id="KW-0732">Signal</keyword>
<dbReference type="Gene3D" id="1.25.40.10">
    <property type="entry name" value="Tetratricopeptide repeat domain"/>
    <property type="match status" value="1"/>
</dbReference>
<dbReference type="PROSITE" id="PS50005">
    <property type="entry name" value="TPR"/>
    <property type="match status" value="1"/>
</dbReference>
<evidence type="ECO:0000313" key="4">
    <source>
        <dbReference type="Proteomes" id="UP001230188"/>
    </source>
</evidence>
<accession>A0AAD7UHK0</accession>
<gene>
    <name evidence="3" type="ORF">CTAYLR_009184</name>
</gene>
<name>A0AAD7UHK0_9STRA</name>
<evidence type="ECO:0000256" key="2">
    <source>
        <dbReference type="SAM" id="SignalP"/>
    </source>
</evidence>
<keyword evidence="4" id="KW-1185">Reference proteome</keyword>
<dbReference type="SMART" id="SM00028">
    <property type="entry name" value="TPR"/>
    <property type="match status" value="1"/>
</dbReference>
<dbReference type="AlphaFoldDB" id="A0AAD7UHK0"/>
<dbReference type="InterPro" id="IPR019734">
    <property type="entry name" value="TPR_rpt"/>
</dbReference>
<dbReference type="EMBL" id="JAQMWT010000246">
    <property type="protein sequence ID" value="KAJ8606842.1"/>
    <property type="molecule type" value="Genomic_DNA"/>
</dbReference>
<protein>
    <recommendedName>
        <fullName evidence="5">Tetratricopeptide repeat protein</fullName>
    </recommendedName>
</protein>
<reference evidence="3" key="1">
    <citation type="submission" date="2023-01" db="EMBL/GenBank/DDBJ databases">
        <title>Metagenome sequencing of chrysophaentin producing Chrysophaeum taylorii.</title>
        <authorList>
            <person name="Davison J."/>
            <person name="Bewley C."/>
        </authorList>
    </citation>
    <scope>NUCLEOTIDE SEQUENCE</scope>
    <source>
        <strain evidence="3">NIES-1699</strain>
    </source>
</reference>